<dbReference type="PANTHER" id="PTHR43884:SF20">
    <property type="entry name" value="ACYL-COA DEHYDROGENASE FADE28"/>
    <property type="match status" value="1"/>
</dbReference>
<organism evidence="5 6">
    <name type="scientific">Streptomyces pini</name>
    <dbReference type="NCBI Taxonomy" id="1520580"/>
    <lineage>
        <taxon>Bacteria</taxon>
        <taxon>Bacillati</taxon>
        <taxon>Actinomycetota</taxon>
        <taxon>Actinomycetes</taxon>
        <taxon>Kitasatosporales</taxon>
        <taxon>Streptomycetaceae</taxon>
        <taxon>Streptomyces</taxon>
    </lineage>
</organism>
<feature type="domain" description="Acyl-CoA dehydrogenase/oxidase N-terminal" evidence="4">
    <location>
        <begin position="29"/>
        <end position="94"/>
    </location>
</feature>
<reference evidence="6" key="1">
    <citation type="submission" date="2016-10" db="EMBL/GenBank/DDBJ databases">
        <authorList>
            <person name="Varghese N."/>
            <person name="Submissions S."/>
        </authorList>
    </citation>
    <scope>NUCLEOTIDE SEQUENCE [LARGE SCALE GENOMIC DNA]</scope>
    <source>
        <strain evidence="6">PL19</strain>
    </source>
</reference>
<gene>
    <name evidence="5" type="ORF">SAMN05192584_10677</name>
</gene>
<evidence type="ECO:0000256" key="2">
    <source>
        <dbReference type="ARBA" id="ARBA00022827"/>
    </source>
</evidence>
<evidence type="ECO:0000259" key="4">
    <source>
        <dbReference type="Pfam" id="PF02771"/>
    </source>
</evidence>
<dbReference type="SUPFAM" id="SSF56645">
    <property type="entry name" value="Acyl-CoA dehydrogenase NM domain-like"/>
    <property type="match status" value="1"/>
</dbReference>
<evidence type="ECO:0000313" key="6">
    <source>
        <dbReference type="Proteomes" id="UP000198928"/>
    </source>
</evidence>
<dbReference type="GO" id="GO:0003995">
    <property type="term" value="F:acyl-CoA dehydrogenase activity"/>
    <property type="evidence" value="ECO:0007669"/>
    <property type="project" value="TreeGrafter"/>
</dbReference>
<dbReference type="InterPro" id="IPR009100">
    <property type="entry name" value="AcylCoA_DH/oxidase_NM_dom_sf"/>
</dbReference>
<keyword evidence="6" id="KW-1185">Reference proteome</keyword>
<dbReference type="Pfam" id="PF02771">
    <property type="entry name" value="Acyl-CoA_dh_N"/>
    <property type="match status" value="1"/>
</dbReference>
<evidence type="ECO:0000256" key="3">
    <source>
        <dbReference type="ARBA" id="ARBA00023002"/>
    </source>
</evidence>
<dbReference type="Gene3D" id="2.40.110.10">
    <property type="entry name" value="Butyryl-CoA Dehydrogenase, subunit A, domain 2"/>
    <property type="match status" value="1"/>
</dbReference>
<dbReference type="InterPro" id="IPR046373">
    <property type="entry name" value="Acyl-CoA_Oxase/DH_mid-dom_sf"/>
</dbReference>
<keyword evidence="2" id="KW-0274">FAD</keyword>
<proteinExistence type="predicted"/>
<dbReference type="AlphaFoldDB" id="A0A1I3ZN05"/>
<sequence>MRSLDHARAACERHHPGLVKALEEVPPAERERTGSPVIGLFRDHGGTGLLVPPEYGGQGADPLEAVHVQRALGALSPSLAAAVTMHHFTVAMLYSLAERNGRLTAAQTELLHGIVPGRGLMASGWAEGRTRQNILAPTVTARPADGGYLLSGSKKPCSLSRSMDLLTASIAVPGPDGGPELALALIPASSPGLTVRPFWGNTLLAAAESDEVRLDDVFVPSELVVRTSADDPRLLDDLQTAGFVWFEMLICAGYAGAAAALVEEVLRRGRGSGADRAALAVESESSFGLLEGAARAVRDGLRGEAAVAGVLVVRYRLQQTLPSIANRALELLGGLDFIRGSHFAQLAASTRPLAFHPPSWGATAEPLLRWFDGAPLELA</sequence>
<dbReference type="RefSeq" id="WP_093849307.1">
    <property type="nucleotide sequence ID" value="NZ_FOSG01000006.1"/>
</dbReference>
<dbReference type="EMBL" id="FOSG01000006">
    <property type="protein sequence ID" value="SFK44929.1"/>
    <property type="molecule type" value="Genomic_DNA"/>
</dbReference>
<name>A0A1I3ZN05_9ACTN</name>
<evidence type="ECO:0000313" key="5">
    <source>
        <dbReference type="EMBL" id="SFK44929.1"/>
    </source>
</evidence>
<evidence type="ECO:0000256" key="1">
    <source>
        <dbReference type="ARBA" id="ARBA00022630"/>
    </source>
</evidence>
<keyword evidence="1" id="KW-0285">Flavoprotein</keyword>
<dbReference type="GO" id="GO:0050660">
    <property type="term" value="F:flavin adenine dinucleotide binding"/>
    <property type="evidence" value="ECO:0007669"/>
    <property type="project" value="InterPro"/>
</dbReference>
<dbReference type="OrthoDB" id="2986495at2"/>
<dbReference type="PANTHER" id="PTHR43884">
    <property type="entry name" value="ACYL-COA DEHYDROGENASE"/>
    <property type="match status" value="1"/>
</dbReference>
<accession>A0A1I3ZN05</accession>
<dbReference type="InterPro" id="IPR036250">
    <property type="entry name" value="AcylCo_DH-like_C"/>
</dbReference>
<keyword evidence="3" id="KW-0560">Oxidoreductase</keyword>
<dbReference type="Gene3D" id="1.10.540.10">
    <property type="entry name" value="Acyl-CoA dehydrogenase/oxidase, N-terminal domain"/>
    <property type="match status" value="1"/>
</dbReference>
<protein>
    <submittedName>
        <fullName evidence="5">Acyl-CoA dehydrogenase</fullName>
    </submittedName>
</protein>
<dbReference type="SUPFAM" id="SSF47203">
    <property type="entry name" value="Acyl-CoA dehydrogenase C-terminal domain-like"/>
    <property type="match status" value="1"/>
</dbReference>
<dbReference type="InterPro" id="IPR037069">
    <property type="entry name" value="AcylCoA_DH/ox_N_sf"/>
</dbReference>
<dbReference type="Proteomes" id="UP000198928">
    <property type="component" value="Unassembled WGS sequence"/>
</dbReference>
<dbReference type="InterPro" id="IPR013786">
    <property type="entry name" value="AcylCoA_DH/ox_N"/>
</dbReference>